<dbReference type="EMBL" id="CM001202">
    <property type="protein sequence ID" value="EGP85825.1"/>
    <property type="molecule type" value="Genomic_DNA"/>
</dbReference>
<reference evidence="1 2" key="1">
    <citation type="journal article" date="2011" name="PLoS Genet.">
        <title>Finished genome of the fungal wheat pathogen Mycosphaerella graminicola reveals dispensome structure, chromosome plasticity, and stealth pathogenesis.</title>
        <authorList>
            <person name="Goodwin S.B."/>
            <person name="Ben M'barek S."/>
            <person name="Dhillon B."/>
            <person name="Wittenberg A.H.J."/>
            <person name="Crane C.F."/>
            <person name="Hane J.K."/>
            <person name="Foster A.J."/>
            <person name="Van der Lee T.A.J."/>
            <person name="Grimwood J."/>
            <person name="Aerts A."/>
            <person name="Antoniw J."/>
            <person name="Bailey A."/>
            <person name="Bluhm B."/>
            <person name="Bowler J."/>
            <person name="Bristow J."/>
            <person name="van der Burgt A."/>
            <person name="Canto-Canche B."/>
            <person name="Churchill A.C.L."/>
            <person name="Conde-Ferraez L."/>
            <person name="Cools H.J."/>
            <person name="Coutinho P.M."/>
            <person name="Csukai M."/>
            <person name="Dehal P."/>
            <person name="De Wit P."/>
            <person name="Donzelli B."/>
            <person name="van de Geest H.C."/>
            <person name="van Ham R.C.H.J."/>
            <person name="Hammond-Kosack K.E."/>
            <person name="Henrissat B."/>
            <person name="Kilian A."/>
            <person name="Kobayashi A.K."/>
            <person name="Koopmann E."/>
            <person name="Kourmpetis Y."/>
            <person name="Kuzniar A."/>
            <person name="Lindquist E."/>
            <person name="Lombard V."/>
            <person name="Maliepaard C."/>
            <person name="Martins N."/>
            <person name="Mehrabi R."/>
            <person name="Nap J.P.H."/>
            <person name="Ponomarenko A."/>
            <person name="Rudd J.J."/>
            <person name="Salamov A."/>
            <person name="Schmutz J."/>
            <person name="Schouten H.J."/>
            <person name="Shapiro H."/>
            <person name="Stergiopoulos I."/>
            <person name="Torriani S.F.F."/>
            <person name="Tu H."/>
            <person name="de Vries R.P."/>
            <person name="Waalwijk C."/>
            <person name="Ware S.B."/>
            <person name="Wiebenga A."/>
            <person name="Zwiers L.-H."/>
            <person name="Oliver R.P."/>
            <person name="Grigoriev I.V."/>
            <person name="Kema G.H.J."/>
        </authorList>
    </citation>
    <scope>NUCLEOTIDE SEQUENCE [LARGE SCALE GENOMIC DNA]</scope>
    <source>
        <strain evidence="2">CBS 115943 / IPO323</strain>
    </source>
</reference>
<name>F9XET7_ZYMTI</name>
<organism evidence="1 2">
    <name type="scientific">Zymoseptoria tritici (strain CBS 115943 / IPO323)</name>
    <name type="common">Speckled leaf blotch fungus</name>
    <name type="synonym">Septoria tritici</name>
    <dbReference type="NCBI Taxonomy" id="336722"/>
    <lineage>
        <taxon>Eukaryota</taxon>
        <taxon>Fungi</taxon>
        <taxon>Dikarya</taxon>
        <taxon>Ascomycota</taxon>
        <taxon>Pezizomycotina</taxon>
        <taxon>Dothideomycetes</taxon>
        <taxon>Dothideomycetidae</taxon>
        <taxon>Mycosphaerellales</taxon>
        <taxon>Mycosphaerellaceae</taxon>
        <taxon>Zymoseptoria</taxon>
    </lineage>
</organism>
<gene>
    <name evidence="1" type="ORF">MYCGRDRAFT_94721</name>
</gene>
<dbReference type="OrthoDB" id="5413827at2759"/>
<dbReference type="InParanoid" id="F9XET7"/>
<accession>F9XET7</accession>
<dbReference type="GeneID" id="13397587"/>
<evidence type="ECO:0008006" key="3">
    <source>
        <dbReference type="Google" id="ProtNLM"/>
    </source>
</evidence>
<dbReference type="RefSeq" id="XP_003850849.1">
    <property type="nucleotide sequence ID" value="XM_003850801.1"/>
</dbReference>
<dbReference type="AlphaFoldDB" id="F9XET7"/>
<dbReference type="Proteomes" id="UP000008062">
    <property type="component" value="Chromosome 7"/>
</dbReference>
<dbReference type="KEGG" id="ztr:MYCGRDRAFT_94721"/>
<dbReference type="HOGENOM" id="CLU_754803_0_0_1"/>
<evidence type="ECO:0000313" key="2">
    <source>
        <dbReference type="Proteomes" id="UP000008062"/>
    </source>
</evidence>
<evidence type="ECO:0000313" key="1">
    <source>
        <dbReference type="EMBL" id="EGP85825.1"/>
    </source>
</evidence>
<protein>
    <recommendedName>
        <fullName evidence="3">F-box domain-containing protein</fullName>
    </recommendedName>
</protein>
<proteinExistence type="predicted"/>
<keyword evidence="2" id="KW-1185">Reference proteome</keyword>
<sequence>MPPIAQLDKRTRKEAVDVVHRDTRLYMRPRLGYVLPHIPHALIRAMPIFARSVAFLHVTVDPKTPELFLATLGCGTDRASEARFVFAMRGRTISVEASIMDPQTEVARVELLAWMKAKALELMAAVKEYLEGELADEKKTLTKQPGALGDATKLEEATQVDHLSALPRELRDEIYSYLILPPLGIRIQYPPRSTDGKMLVSPLFHVNSMIRGESWSIVYQNVHLVMVPQPRFANSTIATARLISSMPPFARYVDSLTVKVQLRAPHDPKCTVYKKGLERPSLSPVKLTFQMNAEKRYKITGIAELHGPYGNRGFVERFMEAKVEELEETMVAVLETNRALRTRLWKKKHSPFIGFAPRLPQSVLGAF</sequence>